<sequence>MNWLDEQHHGNVLYVAFGSFTQFDQNQFNELALGLALINTPFLWVIREDSKMEYPHEFKGHKGKIVSWAPQQKVLSHPAIACFVTHCGWNSTIEGLSNGVPFLCWPYFGDQIQNKKYICDELKVGLSFDKDENGVVSCKEVKSKVEQLLTDENIKSRSLELKEKVMNNIVKGGASLENLNRFVKWLKE</sequence>
<reference evidence="2" key="1">
    <citation type="journal article" date="2014" name="Nat. Commun.">
        <title>Genome sequence of mungbean and insights into evolution within Vigna species.</title>
        <authorList>
            <person name="Kang Y.J."/>
            <person name="Kim S.K."/>
            <person name="Kim M.Y."/>
            <person name="Lestari P."/>
            <person name="Kim K.H."/>
            <person name="Ha B.K."/>
            <person name="Jun T.H."/>
            <person name="Hwang W.J."/>
            <person name="Lee T."/>
            <person name="Lee J."/>
            <person name="Shim S."/>
            <person name="Yoon M.Y."/>
            <person name="Jang Y.E."/>
            <person name="Han K.S."/>
            <person name="Taeprayoon P."/>
            <person name="Yoon N."/>
            <person name="Somta P."/>
            <person name="Tanya P."/>
            <person name="Kim K.S."/>
            <person name="Gwag J.G."/>
            <person name="Moon J.K."/>
            <person name="Lee Y.H."/>
            <person name="Park B.S."/>
            <person name="Bombarely A."/>
            <person name="Doyle J.J."/>
            <person name="Jackson S.A."/>
            <person name="Schafleitner R."/>
            <person name="Srinives P."/>
            <person name="Varshney R.K."/>
            <person name="Lee S.H."/>
        </authorList>
    </citation>
    <scope>NUCLEOTIDE SEQUENCE [LARGE SCALE GENOMIC DNA]</scope>
    <source>
        <strain evidence="2">cv. VC1973A</strain>
    </source>
</reference>
<evidence type="ECO:0000313" key="3">
    <source>
        <dbReference type="RefSeq" id="XP_022640538.1"/>
    </source>
</evidence>
<dbReference type="SUPFAM" id="SSF53756">
    <property type="entry name" value="UDP-Glycosyltransferase/glycogen phosphorylase"/>
    <property type="match status" value="1"/>
</dbReference>
<dbReference type="AlphaFoldDB" id="A0A3Q0F9P1"/>
<gene>
    <name evidence="3" type="primary">LOC106773313</name>
</gene>
<dbReference type="Gene3D" id="3.40.50.2000">
    <property type="entry name" value="Glycogen Phosphorylase B"/>
    <property type="match status" value="2"/>
</dbReference>
<dbReference type="FunFam" id="3.40.50.2000:FF:000061">
    <property type="entry name" value="UDP-glycosyltransferase 83A1"/>
    <property type="match status" value="1"/>
</dbReference>
<dbReference type="PROSITE" id="PS00018">
    <property type="entry name" value="EF_HAND_1"/>
    <property type="match status" value="1"/>
</dbReference>
<dbReference type="RefSeq" id="XP_022640538.1">
    <property type="nucleotide sequence ID" value="XM_022784817.1"/>
</dbReference>
<dbReference type="InterPro" id="IPR018247">
    <property type="entry name" value="EF_Hand_1_Ca_BS"/>
</dbReference>
<dbReference type="GO" id="GO:0008194">
    <property type="term" value="F:UDP-glycosyltransferase activity"/>
    <property type="evidence" value="ECO:0007669"/>
    <property type="project" value="InterPro"/>
</dbReference>
<reference evidence="3" key="2">
    <citation type="submission" date="2025-08" db="UniProtKB">
        <authorList>
            <consortium name="RefSeq"/>
        </authorList>
    </citation>
    <scope>IDENTIFICATION</scope>
    <source>
        <tissue evidence="3">Leaf</tissue>
    </source>
</reference>
<dbReference type="Pfam" id="PF00201">
    <property type="entry name" value="UDPGT"/>
    <property type="match status" value="1"/>
</dbReference>
<keyword evidence="2" id="KW-1185">Reference proteome</keyword>
<dbReference type="InterPro" id="IPR002213">
    <property type="entry name" value="UDP_glucos_trans"/>
</dbReference>
<proteinExistence type="predicted"/>
<dbReference type="Proteomes" id="UP000087766">
    <property type="component" value="Chromosome 1"/>
</dbReference>
<dbReference type="STRING" id="3916.A0A3Q0F9P1"/>
<dbReference type="KEGG" id="vra:106773313"/>
<evidence type="ECO:0000256" key="1">
    <source>
        <dbReference type="ARBA" id="ARBA00022679"/>
    </source>
</evidence>
<dbReference type="CDD" id="cd03784">
    <property type="entry name" value="GT1_Gtf-like"/>
    <property type="match status" value="1"/>
</dbReference>
<name>A0A3Q0F9P1_VIGRR</name>
<organism evidence="2 3">
    <name type="scientific">Vigna radiata var. radiata</name>
    <name type="common">Mung bean</name>
    <name type="synonym">Phaseolus aureus</name>
    <dbReference type="NCBI Taxonomy" id="3916"/>
    <lineage>
        <taxon>Eukaryota</taxon>
        <taxon>Viridiplantae</taxon>
        <taxon>Streptophyta</taxon>
        <taxon>Embryophyta</taxon>
        <taxon>Tracheophyta</taxon>
        <taxon>Spermatophyta</taxon>
        <taxon>Magnoliopsida</taxon>
        <taxon>eudicotyledons</taxon>
        <taxon>Gunneridae</taxon>
        <taxon>Pentapetalae</taxon>
        <taxon>rosids</taxon>
        <taxon>fabids</taxon>
        <taxon>Fabales</taxon>
        <taxon>Fabaceae</taxon>
        <taxon>Papilionoideae</taxon>
        <taxon>50 kb inversion clade</taxon>
        <taxon>NPAAA clade</taxon>
        <taxon>indigoferoid/millettioid clade</taxon>
        <taxon>Phaseoleae</taxon>
        <taxon>Vigna</taxon>
    </lineage>
</organism>
<dbReference type="GeneID" id="106773313"/>
<evidence type="ECO:0000313" key="2">
    <source>
        <dbReference type="Proteomes" id="UP000087766"/>
    </source>
</evidence>
<protein>
    <submittedName>
        <fullName evidence="3">UDP-glycosyltransferase 83A1-like</fullName>
    </submittedName>
</protein>
<accession>A0A3Q0F9P1</accession>
<keyword evidence="1" id="KW-0808">Transferase</keyword>
<dbReference type="PANTHER" id="PTHR48045">
    <property type="entry name" value="UDP-GLYCOSYLTRANSFERASE 72B1"/>
    <property type="match status" value="1"/>
</dbReference>
<dbReference type="PANTHER" id="PTHR48045:SF21">
    <property type="entry name" value="UDP-GLYCOSYLTRANSFERASE 83A1"/>
    <property type="match status" value="1"/>
</dbReference>
<dbReference type="OrthoDB" id="5835829at2759"/>